<protein>
    <submittedName>
        <fullName evidence="1">Uncharacterized protein</fullName>
    </submittedName>
</protein>
<evidence type="ECO:0000313" key="2">
    <source>
        <dbReference type="Proteomes" id="UP001056120"/>
    </source>
</evidence>
<dbReference type="EMBL" id="CM042025">
    <property type="protein sequence ID" value="KAI3808892.1"/>
    <property type="molecule type" value="Genomic_DNA"/>
</dbReference>
<sequence>MKISEGDGCEQRSVYSLKVKEEGVDVENKEGGGLANAKVKLKPTNNSKKKIKRIDYRCMHRYRYRYRERNRRYLERETVHLYTVELSRN</sequence>
<dbReference type="Proteomes" id="UP001056120">
    <property type="component" value="Linkage Group LG08"/>
</dbReference>
<organism evidence="1 2">
    <name type="scientific">Smallanthus sonchifolius</name>
    <dbReference type="NCBI Taxonomy" id="185202"/>
    <lineage>
        <taxon>Eukaryota</taxon>
        <taxon>Viridiplantae</taxon>
        <taxon>Streptophyta</taxon>
        <taxon>Embryophyta</taxon>
        <taxon>Tracheophyta</taxon>
        <taxon>Spermatophyta</taxon>
        <taxon>Magnoliopsida</taxon>
        <taxon>eudicotyledons</taxon>
        <taxon>Gunneridae</taxon>
        <taxon>Pentapetalae</taxon>
        <taxon>asterids</taxon>
        <taxon>campanulids</taxon>
        <taxon>Asterales</taxon>
        <taxon>Asteraceae</taxon>
        <taxon>Asteroideae</taxon>
        <taxon>Heliantheae alliance</taxon>
        <taxon>Millerieae</taxon>
        <taxon>Smallanthus</taxon>
    </lineage>
</organism>
<evidence type="ECO:0000313" key="1">
    <source>
        <dbReference type="EMBL" id="KAI3808892.1"/>
    </source>
</evidence>
<comment type="caution">
    <text evidence="1">The sequence shown here is derived from an EMBL/GenBank/DDBJ whole genome shotgun (WGS) entry which is preliminary data.</text>
</comment>
<keyword evidence="2" id="KW-1185">Reference proteome</keyword>
<name>A0ACB9IM73_9ASTR</name>
<gene>
    <name evidence="1" type="ORF">L1987_24855</name>
</gene>
<proteinExistence type="predicted"/>
<reference evidence="2" key="1">
    <citation type="journal article" date="2022" name="Mol. Ecol. Resour.">
        <title>The genomes of chicory, endive, great burdock and yacon provide insights into Asteraceae palaeo-polyploidization history and plant inulin production.</title>
        <authorList>
            <person name="Fan W."/>
            <person name="Wang S."/>
            <person name="Wang H."/>
            <person name="Wang A."/>
            <person name="Jiang F."/>
            <person name="Liu H."/>
            <person name="Zhao H."/>
            <person name="Xu D."/>
            <person name="Zhang Y."/>
        </authorList>
    </citation>
    <scope>NUCLEOTIDE SEQUENCE [LARGE SCALE GENOMIC DNA]</scope>
    <source>
        <strain evidence="2">cv. Yunnan</strain>
    </source>
</reference>
<reference evidence="1 2" key="2">
    <citation type="journal article" date="2022" name="Mol. Ecol. Resour.">
        <title>The genomes of chicory, endive, great burdock and yacon provide insights into Asteraceae paleo-polyploidization history and plant inulin production.</title>
        <authorList>
            <person name="Fan W."/>
            <person name="Wang S."/>
            <person name="Wang H."/>
            <person name="Wang A."/>
            <person name="Jiang F."/>
            <person name="Liu H."/>
            <person name="Zhao H."/>
            <person name="Xu D."/>
            <person name="Zhang Y."/>
        </authorList>
    </citation>
    <scope>NUCLEOTIDE SEQUENCE [LARGE SCALE GENOMIC DNA]</scope>
    <source>
        <strain evidence="2">cv. Yunnan</strain>
        <tissue evidence="1">Leaves</tissue>
    </source>
</reference>
<accession>A0ACB9IM73</accession>